<evidence type="ECO:0000259" key="1">
    <source>
        <dbReference type="Pfam" id="PF17032"/>
    </source>
</evidence>
<protein>
    <recommendedName>
        <fullName evidence="1">Zinc-ribbon 15 domain-containing protein</fullName>
    </recommendedName>
</protein>
<evidence type="ECO:0000313" key="3">
    <source>
        <dbReference type="Proteomes" id="UP000052015"/>
    </source>
</evidence>
<dbReference type="Pfam" id="PF17032">
    <property type="entry name" value="Zn_ribbon_15"/>
    <property type="match status" value="1"/>
</dbReference>
<dbReference type="STRING" id="908809.ABG79_00494"/>
<dbReference type="PANTHER" id="PTHR36718">
    <property type="entry name" value="OS05G0435400 PROTEIN"/>
    <property type="match status" value="1"/>
</dbReference>
<evidence type="ECO:0000313" key="2">
    <source>
        <dbReference type="EMBL" id="KRQ87693.1"/>
    </source>
</evidence>
<dbReference type="Proteomes" id="UP000052015">
    <property type="component" value="Unassembled WGS sequence"/>
</dbReference>
<dbReference type="InterPro" id="IPR031493">
    <property type="entry name" value="Zinc_ribbon_15"/>
</dbReference>
<comment type="caution">
    <text evidence="2">The sequence shown here is derived from an EMBL/GenBank/DDBJ whole genome shotgun (WGS) entry which is preliminary data.</text>
</comment>
<dbReference type="RefSeq" id="WP_057976772.1">
    <property type="nucleotide sequence ID" value="NZ_LKHP01000002.1"/>
</dbReference>
<reference evidence="2 3" key="1">
    <citation type="submission" date="2015-09" db="EMBL/GenBank/DDBJ databases">
        <title>Draft genome sequence of a Caloramator mitchellensis, a moderate thermophile from the Great Artesian Basin of Australia.</title>
        <authorList>
            <person name="Patel B.K."/>
        </authorList>
    </citation>
    <scope>NUCLEOTIDE SEQUENCE [LARGE SCALE GENOMIC DNA]</scope>
    <source>
        <strain evidence="2 3">VF08</strain>
    </source>
</reference>
<dbReference type="OrthoDB" id="4377018at2"/>
<dbReference type="InterPro" id="IPR053281">
    <property type="entry name" value="Double_zinc_ribbon"/>
</dbReference>
<keyword evidence="3" id="KW-1185">Reference proteome</keyword>
<feature type="domain" description="Zinc-ribbon 15" evidence="1">
    <location>
        <begin position="23"/>
        <end position="120"/>
    </location>
</feature>
<gene>
    <name evidence="2" type="ORF">ABG79_00494</name>
</gene>
<dbReference type="EMBL" id="LKHP01000002">
    <property type="protein sequence ID" value="KRQ87693.1"/>
    <property type="molecule type" value="Genomic_DNA"/>
</dbReference>
<proteinExistence type="predicted"/>
<organism evidence="2 3">
    <name type="scientific">Caloramator mitchellensis</name>
    <dbReference type="NCBI Taxonomy" id="908809"/>
    <lineage>
        <taxon>Bacteria</taxon>
        <taxon>Bacillati</taxon>
        <taxon>Bacillota</taxon>
        <taxon>Clostridia</taxon>
        <taxon>Eubacteriales</taxon>
        <taxon>Clostridiaceae</taxon>
        <taxon>Caloramator</taxon>
    </lineage>
</organism>
<accession>A0A0R3JZI6</accession>
<name>A0A0R3JZI6_CALMK</name>
<dbReference type="AlphaFoldDB" id="A0A0R3JZI6"/>
<sequence length="124" mass="14777">MFFVGILGVETKEEVIKDIYNTICKSCGRISTYRLMCQYNFFHLFFIPIYKWNKKYYLVSRCCDAVFEISEEYASRLQKEKDSVIDDSKLNEVKYGYNRFLCPNCKSVLYDDFNYCPHCGARLK</sequence>
<dbReference type="PANTHER" id="PTHR36718:SF1">
    <property type="entry name" value="DOUBLE ZINC RIBBON PROTEIN MJ0416"/>
    <property type="match status" value="1"/>
</dbReference>